<organism evidence="3 4">
    <name type="scientific">Angomonas deanei</name>
    <dbReference type="NCBI Taxonomy" id="59799"/>
    <lineage>
        <taxon>Eukaryota</taxon>
        <taxon>Discoba</taxon>
        <taxon>Euglenozoa</taxon>
        <taxon>Kinetoplastea</taxon>
        <taxon>Metakinetoplastina</taxon>
        <taxon>Trypanosomatida</taxon>
        <taxon>Trypanosomatidae</taxon>
        <taxon>Strigomonadinae</taxon>
        <taxon>Angomonas</taxon>
    </lineage>
</organism>
<feature type="compositionally biased region" description="Basic and acidic residues" evidence="2">
    <location>
        <begin position="780"/>
        <end position="789"/>
    </location>
</feature>
<keyword evidence="4" id="KW-1185">Reference proteome</keyword>
<feature type="region of interest" description="Disordered" evidence="2">
    <location>
        <begin position="1"/>
        <end position="40"/>
    </location>
</feature>
<feature type="region of interest" description="Disordered" evidence="2">
    <location>
        <begin position="580"/>
        <end position="624"/>
    </location>
</feature>
<evidence type="ECO:0000256" key="2">
    <source>
        <dbReference type="SAM" id="MobiDB-lite"/>
    </source>
</evidence>
<feature type="compositionally biased region" description="Acidic residues" evidence="2">
    <location>
        <begin position="446"/>
        <end position="455"/>
    </location>
</feature>
<comment type="similarity">
    <text evidence="1">Belongs to the FAM227 family.</text>
</comment>
<dbReference type="AlphaFoldDB" id="A0A7G2CDD8"/>
<gene>
    <name evidence="3" type="ORF">ADEAN_000451900</name>
</gene>
<accession>A0A7G2CDD8</accession>
<evidence type="ECO:0000313" key="4">
    <source>
        <dbReference type="Proteomes" id="UP000515908"/>
    </source>
</evidence>
<dbReference type="EMBL" id="LR877152">
    <property type="protein sequence ID" value="CAD2217041.1"/>
    <property type="molecule type" value="Genomic_DNA"/>
</dbReference>
<feature type="compositionally biased region" description="Low complexity" evidence="2">
    <location>
        <begin position="580"/>
        <end position="589"/>
    </location>
</feature>
<feature type="region of interest" description="Disordered" evidence="2">
    <location>
        <begin position="780"/>
        <end position="801"/>
    </location>
</feature>
<dbReference type="VEuPathDB" id="TriTrypDB:ADEAN_000451900"/>
<sequence>MSPNSNFSLGGRRDMNRTAPNRADDSTFLTTVDVGPSPGDADTDKVCLDQLVERIQKAKKNSVRHLKVNAESLLSVYLPLFNDDGTIAAVPFKREHPGDAGTREVEVVYDPEKTDPEVLNSFLPLKIPAVELYYYLTTHEKGAFLNHLSDFNLTQFLAKPVAGHMIVSFFWYVVVRCRRGWLEKILIGRYIRLQHTFDALYSKSERSSEATLPRLQDLETLTEELLVSDFLWQKEKAAHDSLQGSVRSGASSPGPTGSRGAEAERLIRFLDSYDFQLVKEMPGFHRTGRLPDSDNIDLLSETLNNFVATLDEYNDHVAMEQKCFGRLAALFGSYFLYLEGEKDLLIRNCITVITRTVYFALQYCFPNDSHAKMFNATFRANMVQLLSFWCSGWLMNHVPTSGWLTPTSADTQRIETIALKYESCLTYGDNPIPLLKSSAENFQSSTEDDDAEEDAAKDGQAAVTQQSSQDFDPNEKRKKRVKKSKIAPLQESSFDDVDVSDANGGYRLISEFHRHTEHAENLVCELEKRVNRQHRRNKVKQEVVVRRNENNLQASKRVPRGNNYFDDDVEETKLVRAASSLSDSTFSSYSEKEPSELPLPRPPLEASVHSEKLSRSVLSKGADASVDRRDTYMEKVRKQLMTSQTAESHNQLAAAVGDVDMKSELSQEPEDSFLTQEPLALCDATVRAYLLDRAGTCYSDVPFPVASASTEIMAELREKYRRKLAQDALRKKSFRRSFRRTASANSAHSTTNDGRVASFVLTKTSKKVFCSPLDVKPHEVSRSLAERQSQRAKGSKVHQEKAPVPEASPFIEYYAANFLKVNIGKNAEKMSLNDTFGSGKRSSVSHSGGTPVNTQKSAATLTYITKDIQARHVLPLNSIRKEALTQQERLGKEMHQIEKRDQLSRHVYISKHIESVTEENRVQSEGMKRQFRQMARRQYDLRDKAEKNRLLEAKQSVKDSDKYTISAEPSYEDFV</sequence>
<proteinExistence type="inferred from homology"/>
<evidence type="ECO:0000313" key="3">
    <source>
        <dbReference type="EMBL" id="CAD2217041.1"/>
    </source>
</evidence>
<dbReference type="Proteomes" id="UP000515908">
    <property type="component" value="Chromosome 08"/>
</dbReference>
<dbReference type="Pfam" id="PF14922">
    <property type="entry name" value="FWWh"/>
    <property type="match status" value="1"/>
</dbReference>
<protein>
    <submittedName>
        <fullName evidence="3">Uncharacterized protein</fullName>
    </submittedName>
</protein>
<feature type="compositionally biased region" description="Basic residues" evidence="2">
    <location>
        <begin position="476"/>
        <end position="485"/>
    </location>
</feature>
<dbReference type="InterPro" id="IPR029417">
    <property type="entry name" value="FAM227"/>
</dbReference>
<evidence type="ECO:0000256" key="1">
    <source>
        <dbReference type="ARBA" id="ARBA00008666"/>
    </source>
</evidence>
<feature type="region of interest" description="Disordered" evidence="2">
    <location>
        <begin position="441"/>
        <end position="485"/>
    </location>
</feature>
<reference evidence="3 4" key="1">
    <citation type="submission" date="2020-08" db="EMBL/GenBank/DDBJ databases">
        <authorList>
            <person name="Newling K."/>
            <person name="Davey J."/>
            <person name="Forrester S."/>
        </authorList>
    </citation>
    <scope>NUCLEOTIDE SEQUENCE [LARGE SCALE GENOMIC DNA]</scope>
    <source>
        <strain evidence="4">Crithidia deanei Carvalho (ATCC PRA-265)</strain>
    </source>
</reference>
<name>A0A7G2CDD8_9TRYP</name>